<dbReference type="Proteomes" id="UP000027222">
    <property type="component" value="Unassembled WGS sequence"/>
</dbReference>
<name>A0A067SHU0_GALM3</name>
<sequence length="240" mass="25904">MPGSTSLQAAGRTKLKSPPVYADLIRAQVAIDVGVNSDSSNPYQTTRAPSLQAAASAPAPEAARKYKEGRMTNRKQLVQKSPTYKVERRTSKMWWNSGHDLKDSPKSNTSAGVAVCTGAARIGAEVDGTGVEMEHSAWTTVEWMEVGERENLNADYADALEPVPCVAWKSQERVLGDEEILMMRKLWACVRELHDRTCSIFGKDGLSSSRASGGPCNGTEHIVSAGAAAVQDPSLIVMRI</sequence>
<dbReference type="HOGENOM" id="CLU_1156462_0_0_1"/>
<proteinExistence type="predicted"/>
<accession>A0A067SHU0</accession>
<protein>
    <submittedName>
        <fullName evidence="1">Uncharacterized protein</fullName>
    </submittedName>
</protein>
<reference evidence="2" key="1">
    <citation type="journal article" date="2014" name="Proc. Natl. Acad. Sci. U.S.A.">
        <title>Extensive sampling of basidiomycete genomes demonstrates inadequacy of the white-rot/brown-rot paradigm for wood decay fungi.</title>
        <authorList>
            <person name="Riley R."/>
            <person name="Salamov A.A."/>
            <person name="Brown D.W."/>
            <person name="Nagy L.G."/>
            <person name="Floudas D."/>
            <person name="Held B.W."/>
            <person name="Levasseur A."/>
            <person name="Lombard V."/>
            <person name="Morin E."/>
            <person name="Otillar R."/>
            <person name="Lindquist E.A."/>
            <person name="Sun H."/>
            <person name="LaButti K.M."/>
            <person name="Schmutz J."/>
            <person name="Jabbour D."/>
            <person name="Luo H."/>
            <person name="Baker S.E."/>
            <person name="Pisabarro A.G."/>
            <person name="Walton J.D."/>
            <person name="Blanchette R.A."/>
            <person name="Henrissat B."/>
            <person name="Martin F."/>
            <person name="Cullen D."/>
            <person name="Hibbett D.S."/>
            <person name="Grigoriev I.V."/>
        </authorList>
    </citation>
    <scope>NUCLEOTIDE SEQUENCE [LARGE SCALE GENOMIC DNA]</scope>
    <source>
        <strain evidence="2">CBS 339.88</strain>
    </source>
</reference>
<dbReference type="AlphaFoldDB" id="A0A067SHU0"/>
<evidence type="ECO:0000313" key="2">
    <source>
        <dbReference type="Proteomes" id="UP000027222"/>
    </source>
</evidence>
<dbReference type="EMBL" id="KL142424">
    <property type="protein sequence ID" value="KDR66343.1"/>
    <property type="molecule type" value="Genomic_DNA"/>
</dbReference>
<gene>
    <name evidence="1" type="ORF">GALMADRAFT_217073</name>
</gene>
<organism evidence="1 2">
    <name type="scientific">Galerina marginata (strain CBS 339.88)</name>
    <dbReference type="NCBI Taxonomy" id="685588"/>
    <lineage>
        <taxon>Eukaryota</taxon>
        <taxon>Fungi</taxon>
        <taxon>Dikarya</taxon>
        <taxon>Basidiomycota</taxon>
        <taxon>Agaricomycotina</taxon>
        <taxon>Agaricomycetes</taxon>
        <taxon>Agaricomycetidae</taxon>
        <taxon>Agaricales</taxon>
        <taxon>Agaricineae</taxon>
        <taxon>Strophariaceae</taxon>
        <taxon>Galerina</taxon>
    </lineage>
</organism>
<evidence type="ECO:0000313" key="1">
    <source>
        <dbReference type="EMBL" id="KDR66343.1"/>
    </source>
</evidence>
<keyword evidence="2" id="KW-1185">Reference proteome</keyword>